<evidence type="ECO:0000313" key="4">
    <source>
        <dbReference type="Proteomes" id="UP000295023"/>
    </source>
</evidence>
<name>A0A4R4DUR9_9PROT</name>
<dbReference type="OrthoDB" id="8250967at2"/>
<dbReference type="PANTHER" id="PTHR43884">
    <property type="entry name" value="ACYL-COA DEHYDROGENASE"/>
    <property type="match status" value="1"/>
</dbReference>
<keyword evidence="4" id="KW-1185">Reference proteome</keyword>
<dbReference type="PANTHER" id="PTHR43884:SF12">
    <property type="entry name" value="ISOVALERYL-COA DEHYDROGENASE, MITOCHONDRIAL-RELATED"/>
    <property type="match status" value="1"/>
</dbReference>
<dbReference type="Gene3D" id="1.20.140.10">
    <property type="entry name" value="Butyryl-CoA Dehydrogenase, subunit A, domain 3"/>
    <property type="match status" value="1"/>
</dbReference>
<keyword evidence="1" id="KW-0560">Oxidoreductase</keyword>
<dbReference type="EMBL" id="SKBM01000001">
    <property type="protein sequence ID" value="TCZ66872.1"/>
    <property type="molecule type" value="Genomic_DNA"/>
</dbReference>
<dbReference type="PIRSF" id="PIRSF016578">
    <property type="entry name" value="HsaA"/>
    <property type="match status" value="1"/>
</dbReference>
<dbReference type="InterPro" id="IPR013107">
    <property type="entry name" value="Acyl-CoA_DH_C"/>
</dbReference>
<dbReference type="Proteomes" id="UP000295023">
    <property type="component" value="Unassembled WGS sequence"/>
</dbReference>
<dbReference type="Gene3D" id="2.40.110.10">
    <property type="entry name" value="Butyryl-CoA Dehydrogenase, subunit A, domain 2"/>
    <property type="match status" value="1"/>
</dbReference>
<evidence type="ECO:0000256" key="1">
    <source>
        <dbReference type="ARBA" id="ARBA00023002"/>
    </source>
</evidence>
<dbReference type="Gene3D" id="1.10.540.10">
    <property type="entry name" value="Acyl-CoA dehydrogenase/oxidase, N-terminal domain"/>
    <property type="match status" value="1"/>
</dbReference>
<accession>A0A4R4DUR9</accession>
<evidence type="ECO:0000313" key="3">
    <source>
        <dbReference type="EMBL" id="TCZ66872.1"/>
    </source>
</evidence>
<dbReference type="RefSeq" id="WP_132283909.1">
    <property type="nucleotide sequence ID" value="NZ_SKBM01000001.1"/>
</dbReference>
<organism evidence="3 4">
    <name type="scientific">Roseicella aquatilis</name>
    <dbReference type="NCBI Taxonomy" id="2527868"/>
    <lineage>
        <taxon>Bacteria</taxon>
        <taxon>Pseudomonadati</taxon>
        <taxon>Pseudomonadota</taxon>
        <taxon>Alphaproteobacteria</taxon>
        <taxon>Acetobacterales</taxon>
        <taxon>Roseomonadaceae</taxon>
        <taxon>Roseicella</taxon>
    </lineage>
</organism>
<comment type="caution">
    <text evidence="3">The sequence shown here is derived from an EMBL/GenBank/DDBJ whole genome shotgun (WGS) entry which is preliminary data.</text>
</comment>
<gene>
    <name evidence="3" type="ORF">EXY23_01840</name>
</gene>
<dbReference type="InterPro" id="IPR036250">
    <property type="entry name" value="AcylCo_DH-like_C"/>
</dbReference>
<dbReference type="InterPro" id="IPR046373">
    <property type="entry name" value="Acyl-CoA_Oxase/DH_mid-dom_sf"/>
</dbReference>
<dbReference type="GO" id="GO:0050660">
    <property type="term" value="F:flavin adenine dinucleotide binding"/>
    <property type="evidence" value="ECO:0007669"/>
    <property type="project" value="InterPro"/>
</dbReference>
<dbReference type="InterPro" id="IPR009100">
    <property type="entry name" value="AcylCoA_DH/oxidase_NM_dom_sf"/>
</dbReference>
<dbReference type="Pfam" id="PF08028">
    <property type="entry name" value="Acyl-CoA_dh_2"/>
    <property type="match status" value="1"/>
</dbReference>
<dbReference type="GO" id="GO:0003995">
    <property type="term" value="F:acyl-CoA dehydrogenase activity"/>
    <property type="evidence" value="ECO:0007669"/>
    <property type="project" value="TreeGrafter"/>
</dbReference>
<dbReference type="InterPro" id="IPR037069">
    <property type="entry name" value="AcylCoA_DH/ox_N_sf"/>
</dbReference>
<protein>
    <submittedName>
        <fullName evidence="3">Acyl-CoA dehydrogenase</fullName>
    </submittedName>
</protein>
<proteinExistence type="predicted"/>
<evidence type="ECO:0000259" key="2">
    <source>
        <dbReference type="Pfam" id="PF08028"/>
    </source>
</evidence>
<reference evidence="3 4" key="1">
    <citation type="submission" date="2019-03" db="EMBL/GenBank/DDBJ databases">
        <title>Paracraurococcus aquatilis NE82 genome sequence.</title>
        <authorList>
            <person name="Zhao Y."/>
            <person name="Du Z."/>
        </authorList>
    </citation>
    <scope>NUCLEOTIDE SEQUENCE [LARGE SCALE GENOMIC DNA]</scope>
    <source>
        <strain evidence="3 4">NE82</strain>
    </source>
</reference>
<sequence length="399" mass="43356">MSAALDRDGGAPMRHRADAVARARSIAALVERDSPRIEAGKALTPEVLDALHAQGLFRTLLPRAYDGEEVRPATFFRMQEAISAADGSTGWCLCQASGCSFAAAYMAPEAAREIWGDPQAVLAWGFGTGTARVVPGGYRVSGTWGFASGNRHATWMGGHCRIIEPDGSLRLNPDGSQAERTMLVPRDRARFHDVWDVVGLRGTNSDTYSYDDLFVPEAHGVCRDSDAERRIDSPLYRFTTTNLYASGFAGVSLGLARGLLDAFTGMARTKTAAAMTRPLRESEVIQNGIAQGEAKLRSAGAWLVEVLEEAWEVARTTGRITMQERAMVRLATTSAIHRAQEVAEWAYHEAGAGAIMVGGPFERRMRDIHASAQQVQGRTAHLELCGQHFLGMNPSGRFF</sequence>
<dbReference type="AlphaFoldDB" id="A0A4R4DUR9"/>
<dbReference type="SUPFAM" id="SSF47203">
    <property type="entry name" value="Acyl-CoA dehydrogenase C-terminal domain-like"/>
    <property type="match status" value="1"/>
</dbReference>
<dbReference type="SUPFAM" id="SSF56645">
    <property type="entry name" value="Acyl-CoA dehydrogenase NM domain-like"/>
    <property type="match status" value="1"/>
</dbReference>
<feature type="domain" description="Acyl-CoA dehydrogenase C-terminal" evidence="2">
    <location>
        <begin position="247"/>
        <end position="373"/>
    </location>
</feature>